<keyword evidence="2" id="KW-0418">Kinase</keyword>
<evidence type="ECO:0000313" key="2">
    <source>
        <dbReference type="EMBL" id="KGF44830.1"/>
    </source>
</evidence>
<comment type="caution">
    <text evidence="2">The sequence shown here is derived from an EMBL/GenBank/DDBJ whole genome shotgun (WGS) entry which is preliminary data.</text>
</comment>
<keyword evidence="2" id="KW-0808">Transferase</keyword>
<keyword evidence="1" id="KW-0732">Signal</keyword>
<sequence length="447" mass="50152">MKKIFLTSIAALLAITATAQDFDTKPNLTIDKDEQDLHFTVGARFMADGAVYHSDFTPLQSGATISDARIRTSLKYQDWYFYADFGFGGGKFSQKNIFLEYNKEAQKGDTHSVKVGYYNDPAGSMARNTSLGSYHFISRPGSANALGEGRELGVSYRYSSKKFMAYQGVFTENQYNKIDAGFNGFTVAGRYLYRPIADDNQTLHVGVNARFAHIGGGEVTKDVLKKTLKLGQTLETYVDEDQQFVSAELPWANNVIDFGAEALYHNENLFVRGEYLYKHVTKKRDSQSLFIDAQNTIDGWGDLALWEKANKLRSNNFHGGYVEAGYKIFGSPYKYDSKEGLLKGLDGKSLEIVARFNYTGLNDLTAGEYFNAGRGQYYAAGYMQDWPGTGATSVGGGNIYSYTIGANYSFNKFAQVMLDYTYHHLNKDMYPYDKNFHSVQARVQFAF</sequence>
<dbReference type="Gene3D" id="2.40.160.10">
    <property type="entry name" value="Porin"/>
    <property type="match status" value="1"/>
</dbReference>
<dbReference type="RefSeq" id="WP_036866779.1">
    <property type="nucleotide sequence ID" value="NZ_JRNQ01000026.1"/>
</dbReference>
<reference evidence="2 3" key="1">
    <citation type="submission" date="2014-07" db="EMBL/GenBank/DDBJ databases">
        <authorList>
            <person name="McCorrison J."/>
            <person name="Sanka R."/>
            <person name="Torralba M."/>
            <person name="Gillis M."/>
            <person name="Haft D.H."/>
            <person name="Methe B."/>
            <person name="Sutton G."/>
            <person name="Nelson K.E."/>
        </authorList>
    </citation>
    <scope>NUCLEOTIDE SEQUENCE [LARGE SCALE GENOMIC DNA]</scope>
    <source>
        <strain evidence="2 3">DNF00320</strain>
    </source>
</reference>
<evidence type="ECO:0000256" key="1">
    <source>
        <dbReference type="SAM" id="SignalP"/>
    </source>
</evidence>
<feature type="signal peptide" evidence="1">
    <location>
        <begin position="1"/>
        <end position="19"/>
    </location>
</feature>
<dbReference type="EMBL" id="JRNQ01000026">
    <property type="protein sequence ID" value="KGF44830.1"/>
    <property type="molecule type" value="Genomic_DNA"/>
</dbReference>
<dbReference type="GO" id="GO:0016301">
    <property type="term" value="F:kinase activity"/>
    <property type="evidence" value="ECO:0007669"/>
    <property type="project" value="UniProtKB-KW"/>
</dbReference>
<dbReference type="Proteomes" id="UP000029525">
    <property type="component" value="Unassembled WGS sequence"/>
</dbReference>
<accession>A0A096AD74</accession>
<dbReference type="OrthoDB" id="1014488at2"/>
<feature type="chain" id="PRO_5001916328" evidence="1">
    <location>
        <begin position="20"/>
        <end position="447"/>
    </location>
</feature>
<organism evidence="2 3">
    <name type="scientific">Prevotella bivia DNF00320</name>
    <dbReference type="NCBI Taxonomy" id="1401068"/>
    <lineage>
        <taxon>Bacteria</taxon>
        <taxon>Pseudomonadati</taxon>
        <taxon>Bacteroidota</taxon>
        <taxon>Bacteroidia</taxon>
        <taxon>Bacteroidales</taxon>
        <taxon>Prevotellaceae</taxon>
        <taxon>Prevotella</taxon>
    </lineage>
</organism>
<dbReference type="SUPFAM" id="SSF56935">
    <property type="entry name" value="Porins"/>
    <property type="match status" value="1"/>
</dbReference>
<evidence type="ECO:0000313" key="3">
    <source>
        <dbReference type="Proteomes" id="UP000029525"/>
    </source>
</evidence>
<protein>
    <submittedName>
        <fullName evidence="2">Histidine kinase</fullName>
    </submittedName>
</protein>
<proteinExistence type="predicted"/>
<name>A0A096AD74_9BACT</name>
<dbReference type="AlphaFoldDB" id="A0A096AD74"/>
<dbReference type="InterPro" id="IPR023614">
    <property type="entry name" value="Porin_dom_sf"/>
</dbReference>
<gene>
    <name evidence="2" type="ORF">HMPREF0647_05145</name>
</gene>